<dbReference type="SUPFAM" id="SSF55724">
    <property type="entry name" value="Mog1p/PsbP-like"/>
    <property type="match status" value="1"/>
</dbReference>
<proteinExistence type="predicted"/>
<gene>
    <name evidence="2" type="ORF">WJX74_003444</name>
</gene>
<keyword evidence="3" id="KW-1185">Reference proteome</keyword>
<dbReference type="GO" id="GO:0009654">
    <property type="term" value="C:photosystem II oxygen evolving complex"/>
    <property type="evidence" value="ECO:0007669"/>
    <property type="project" value="InterPro"/>
</dbReference>
<name>A0AAW1SAB2_9CHLO</name>
<evidence type="ECO:0000259" key="1">
    <source>
        <dbReference type="Pfam" id="PF01789"/>
    </source>
</evidence>
<dbReference type="PANTHER" id="PTHR31407">
    <property type="match status" value="1"/>
</dbReference>
<sequence>MLVNILLAEASFAPSLENMTAHIFTKLSTVPQRQAPARATSVPVSCTAREPARTHAPCVRSPALHENRRAVLFGTVGAAISTLVVREASATEYTTLYGQAKGPTDYGSQEGKLTKDSAKYSYEYPTTWKRDNVNKVQKGMQGIDTRIINPRVKGMTAFVVTFGRAGEDDKNFKLGDVDATLQGFSGADYDLNDAVTYAQEKSSNKRDADGQTFYDYEIFGPELNYLASVTLNRGKVYALFVKSPAKAYKQNEDDLRKCIETFRTI</sequence>
<dbReference type="Proteomes" id="UP001438707">
    <property type="component" value="Unassembled WGS sequence"/>
</dbReference>
<dbReference type="GO" id="GO:0005509">
    <property type="term" value="F:calcium ion binding"/>
    <property type="evidence" value="ECO:0007669"/>
    <property type="project" value="InterPro"/>
</dbReference>
<feature type="domain" description="PsbP C-terminal" evidence="1">
    <location>
        <begin position="117"/>
        <end position="263"/>
    </location>
</feature>
<dbReference type="GO" id="GO:0019898">
    <property type="term" value="C:extrinsic component of membrane"/>
    <property type="evidence" value="ECO:0007669"/>
    <property type="project" value="InterPro"/>
</dbReference>
<dbReference type="InterPro" id="IPR002683">
    <property type="entry name" value="PsbP_C"/>
</dbReference>
<protein>
    <recommendedName>
        <fullName evidence="1">PsbP C-terminal domain-containing protein</fullName>
    </recommendedName>
</protein>
<dbReference type="InterPro" id="IPR016123">
    <property type="entry name" value="Mog1/PsbP_a/b/a-sand"/>
</dbReference>
<dbReference type="EMBL" id="JALJOS010000002">
    <property type="protein sequence ID" value="KAK9842854.1"/>
    <property type="molecule type" value="Genomic_DNA"/>
</dbReference>
<dbReference type="AlphaFoldDB" id="A0AAW1SAB2"/>
<comment type="caution">
    <text evidence="2">The sequence shown here is derived from an EMBL/GenBank/DDBJ whole genome shotgun (WGS) entry which is preliminary data.</text>
</comment>
<evidence type="ECO:0000313" key="2">
    <source>
        <dbReference type="EMBL" id="KAK9842854.1"/>
    </source>
</evidence>
<evidence type="ECO:0000313" key="3">
    <source>
        <dbReference type="Proteomes" id="UP001438707"/>
    </source>
</evidence>
<organism evidence="2 3">
    <name type="scientific">Apatococcus lobatus</name>
    <dbReference type="NCBI Taxonomy" id="904363"/>
    <lineage>
        <taxon>Eukaryota</taxon>
        <taxon>Viridiplantae</taxon>
        <taxon>Chlorophyta</taxon>
        <taxon>core chlorophytes</taxon>
        <taxon>Trebouxiophyceae</taxon>
        <taxon>Chlorellales</taxon>
        <taxon>Chlorellaceae</taxon>
        <taxon>Apatococcus</taxon>
    </lineage>
</organism>
<accession>A0AAW1SAB2</accession>
<dbReference type="Pfam" id="PF01789">
    <property type="entry name" value="PsbP"/>
    <property type="match status" value="1"/>
</dbReference>
<reference evidence="2 3" key="1">
    <citation type="journal article" date="2024" name="Nat. Commun.">
        <title>Phylogenomics reveals the evolutionary origins of lichenization in chlorophyte algae.</title>
        <authorList>
            <person name="Puginier C."/>
            <person name="Libourel C."/>
            <person name="Otte J."/>
            <person name="Skaloud P."/>
            <person name="Haon M."/>
            <person name="Grisel S."/>
            <person name="Petersen M."/>
            <person name="Berrin J.G."/>
            <person name="Delaux P.M."/>
            <person name="Dal Grande F."/>
            <person name="Keller J."/>
        </authorList>
    </citation>
    <scope>NUCLEOTIDE SEQUENCE [LARGE SCALE GENOMIC DNA]</scope>
    <source>
        <strain evidence="2 3">SAG 2145</strain>
    </source>
</reference>
<dbReference type="PANTHER" id="PTHR31407:SF20">
    <property type="entry name" value="THYLAKOID LUMENAL 19 KDA PROTEIN, CHLOROPLASTIC"/>
    <property type="match status" value="1"/>
</dbReference>
<dbReference type="Gene3D" id="3.40.1000.10">
    <property type="entry name" value="Mog1/PsbP, alpha/beta/alpha sandwich"/>
    <property type="match status" value="1"/>
</dbReference>
<dbReference type="GO" id="GO:0015979">
    <property type="term" value="P:photosynthesis"/>
    <property type="evidence" value="ECO:0007669"/>
    <property type="project" value="InterPro"/>
</dbReference>